<dbReference type="SUPFAM" id="SSF48295">
    <property type="entry name" value="TrpR-like"/>
    <property type="match status" value="1"/>
</dbReference>
<gene>
    <name evidence="1" type="ORF">SAMN05444420_102323</name>
</gene>
<evidence type="ECO:0000313" key="1">
    <source>
        <dbReference type="EMBL" id="SDW47507.1"/>
    </source>
</evidence>
<dbReference type="GO" id="GO:0043565">
    <property type="term" value="F:sequence-specific DNA binding"/>
    <property type="evidence" value="ECO:0007669"/>
    <property type="project" value="InterPro"/>
</dbReference>
<dbReference type="GeneID" id="85016414"/>
<proteinExistence type="predicted"/>
<name>A0A1H2TUR3_9FLAO</name>
<evidence type="ECO:0000313" key="2">
    <source>
        <dbReference type="Proteomes" id="UP000182771"/>
    </source>
</evidence>
<dbReference type="AlphaFoldDB" id="A0A1H2TUR3"/>
<dbReference type="RefSeq" id="WP_016420105.1">
    <property type="nucleotide sequence ID" value="NZ_FNND01000002.1"/>
</dbReference>
<dbReference type="Pfam" id="PF13384">
    <property type="entry name" value="HTH_23"/>
    <property type="match status" value="1"/>
</dbReference>
<dbReference type="EMBL" id="FNND01000002">
    <property type="protein sequence ID" value="SDW47507.1"/>
    <property type="molecule type" value="Genomic_DNA"/>
</dbReference>
<dbReference type="InterPro" id="IPR010921">
    <property type="entry name" value="Trp_repressor/repl_initiator"/>
</dbReference>
<accession>A0A1H2TUR3</accession>
<reference evidence="1 2" key="1">
    <citation type="submission" date="2016-10" db="EMBL/GenBank/DDBJ databases">
        <authorList>
            <person name="Varghese N."/>
            <person name="Submissions S."/>
        </authorList>
    </citation>
    <scope>NUCLEOTIDE SEQUENCE [LARGE SCALE GENOMIC DNA]</scope>
    <source>
        <strain evidence="1 2">DSM 11449</strain>
    </source>
</reference>
<protein>
    <submittedName>
        <fullName evidence="1">Homeodomain-like domain-containing protein</fullName>
    </submittedName>
</protein>
<dbReference type="OrthoDB" id="9946044at2"/>
<keyword evidence="2" id="KW-1185">Reference proteome</keyword>
<sequence length="136" mass="15249">MFLISLPEEVLLTGDKLLLENLYASMLALGGRLTYNAPYTKKKRLPDAAALTRILTQVHKATGLSLEEIVLQKRAAKWVYTRLLLAALASQEGFSVEQIANVLQRSAPSVYRLLQQYRNEVKYNPEFKKLISVVGG</sequence>
<comment type="caution">
    <text evidence="1">The sequence shown here is derived from an EMBL/GenBank/DDBJ whole genome shotgun (WGS) entry which is preliminary data.</text>
</comment>
<keyword evidence="1" id="KW-0238">DNA-binding</keyword>
<dbReference type="Proteomes" id="UP000182771">
    <property type="component" value="Unassembled WGS sequence"/>
</dbReference>
<dbReference type="Gene3D" id="1.10.1750.10">
    <property type="match status" value="1"/>
</dbReference>
<organism evidence="1 2">
    <name type="scientific">Capnocytophaga granulosa</name>
    <dbReference type="NCBI Taxonomy" id="45242"/>
    <lineage>
        <taxon>Bacteria</taxon>
        <taxon>Pseudomonadati</taxon>
        <taxon>Bacteroidota</taxon>
        <taxon>Flavobacteriia</taxon>
        <taxon>Flavobacteriales</taxon>
        <taxon>Flavobacteriaceae</taxon>
        <taxon>Capnocytophaga</taxon>
    </lineage>
</organism>
<keyword evidence="1" id="KW-0371">Homeobox</keyword>